<dbReference type="Gene3D" id="2.30.290.10">
    <property type="entry name" value="BH3618-like"/>
    <property type="match status" value="1"/>
</dbReference>
<dbReference type="Proteomes" id="UP001057291">
    <property type="component" value="Unassembled WGS sequence"/>
</dbReference>
<keyword evidence="1 4" id="KW-0963">Cytoplasm</keyword>
<keyword evidence="5" id="KW-0282">Flagellum</keyword>
<dbReference type="InterPro" id="IPR024046">
    <property type="entry name" value="Flagellar_assmbl_FliW_dom_sf"/>
</dbReference>
<dbReference type="AlphaFoldDB" id="A0AAV4LCC6"/>
<evidence type="ECO:0000256" key="1">
    <source>
        <dbReference type="ARBA" id="ARBA00022490"/>
    </source>
</evidence>
<keyword evidence="5" id="KW-0969">Cilium</keyword>
<dbReference type="PANTHER" id="PTHR39190">
    <property type="entry name" value="FLAGELLAR ASSEMBLY FACTOR FLIW"/>
    <property type="match status" value="1"/>
</dbReference>
<evidence type="ECO:0000256" key="2">
    <source>
        <dbReference type="ARBA" id="ARBA00022795"/>
    </source>
</evidence>
<dbReference type="GO" id="GO:0044780">
    <property type="term" value="P:bacterial-type flagellum assembly"/>
    <property type="evidence" value="ECO:0007669"/>
    <property type="project" value="UniProtKB-UniRule"/>
</dbReference>
<comment type="subunit">
    <text evidence="4">Interacts with translational regulator CsrA and flagellin(s).</text>
</comment>
<gene>
    <name evidence="4" type="primary">fliW</name>
    <name evidence="5" type="ORF">DNHGIG_10510</name>
</gene>
<dbReference type="Pfam" id="PF02623">
    <property type="entry name" value="FliW"/>
    <property type="match status" value="1"/>
</dbReference>
<accession>A0AAV4LCC6</accession>
<dbReference type="HAMAP" id="MF_01185">
    <property type="entry name" value="FliW"/>
    <property type="match status" value="1"/>
</dbReference>
<dbReference type="RefSeq" id="WP_282198699.1">
    <property type="nucleotide sequence ID" value="NZ_BOQE01000001.1"/>
</dbReference>
<dbReference type="InterPro" id="IPR003775">
    <property type="entry name" value="Flagellar_assembly_factor_FliW"/>
</dbReference>
<evidence type="ECO:0000256" key="3">
    <source>
        <dbReference type="ARBA" id="ARBA00022845"/>
    </source>
</evidence>
<keyword evidence="6" id="KW-1185">Reference proteome</keyword>
<proteinExistence type="inferred from homology"/>
<sequence length="155" mass="17807">MLIHTTRFGNLEVGDQQVLTFPKGLPGFEDLKRYVMIELEEYQPFLFMQSLEDPDLTFILMDPYPYVSDYPNRDTIRKEAGWDTVETGHILVRVIATIARNGVITLNLLAPILIHTRNNTGEQVILHAFNHLSFRYPLVMTCLKESTEVQGSCSY</sequence>
<protein>
    <recommendedName>
        <fullName evidence="4">Flagellar assembly factor FliW</fullName>
    </recommendedName>
</protein>
<dbReference type="PANTHER" id="PTHR39190:SF1">
    <property type="entry name" value="FLAGELLAR ASSEMBLY FACTOR FLIW"/>
    <property type="match status" value="1"/>
</dbReference>
<keyword evidence="5" id="KW-0966">Cell projection</keyword>
<dbReference type="EMBL" id="BOQE01000001">
    <property type="protein sequence ID" value="GIM45502.1"/>
    <property type="molecule type" value="Genomic_DNA"/>
</dbReference>
<dbReference type="GO" id="GO:0005737">
    <property type="term" value="C:cytoplasm"/>
    <property type="evidence" value="ECO:0007669"/>
    <property type="project" value="UniProtKB-SubCell"/>
</dbReference>
<evidence type="ECO:0000313" key="5">
    <source>
        <dbReference type="EMBL" id="GIM45502.1"/>
    </source>
</evidence>
<keyword evidence="2 4" id="KW-1005">Bacterial flagellum biogenesis</keyword>
<keyword evidence="3 4" id="KW-0810">Translation regulation</keyword>
<organism evidence="5 6">
    <name type="scientific">Collibacillus ludicampi</name>
    <dbReference type="NCBI Taxonomy" id="2771369"/>
    <lineage>
        <taxon>Bacteria</taxon>
        <taxon>Bacillati</taxon>
        <taxon>Bacillota</taxon>
        <taxon>Bacilli</taxon>
        <taxon>Bacillales</taxon>
        <taxon>Alicyclobacillaceae</taxon>
        <taxon>Collibacillus</taxon>
    </lineage>
</organism>
<comment type="subcellular location">
    <subcellularLocation>
        <location evidence="4">Cytoplasm</location>
    </subcellularLocation>
</comment>
<evidence type="ECO:0000313" key="6">
    <source>
        <dbReference type="Proteomes" id="UP001057291"/>
    </source>
</evidence>
<comment type="caution">
    <text evidence="5">The sequence shown here is derived from an EMBL/GenBank/DDBJ whole genome shotgun (WGS) entry which is preliminary data.</text>
</comment>
<comment type="function">
    <text evidence="4">Acts as an anti-CsrA protein, binds CsrA and prevents it from repressing translation of its target genes, one of which is flagellin. Binds to flagellin and participates in the assembly of the flagellum.</text>
</comment>
<keyword evidence="4" id="KW-0143">Chaperone</keyword>
<comment type="similarity">
    <text evidence="4">Belongs to the FliW family.</text>
</comment>
<evidence type="ECO:0000256" key="4">
    <source>
        <dbReference type="HAMAP-Rule" id="MF_01185"/>
    </source>
</evidence>
<name>A0AAV4LCC6_9BACL</name>
<dbReference type="SUPFAM" id="SSF141457">
    <property type="entry name" value="BH3618-like"/>
    <property type="match status" value="1"/>
</dbReference>
<dbReference type="GO" id="GO:0006417">
    <property type="term" value="P:regulation of translation"/>
    <property type="evidence" value="ECO:0007669"/>
    <property type="project" value="UniProtKB-KW"/>
</dbReference>
<reference evidence="5" key="1">
    <citation type="journal article" date="2023" name="Int. J. Syst. Evol. Microbiol.">
        <title>Collibacillus ludicampi gen. nov., sp. nov., a new soil bacterium of the family Alicyclobacillaceae.</title>
        <authorList>
            <person name="Jojima T."/>
            <person name="Ioku Y."/>
            <person name="Fukuta Y."/>
            <person name="Shirasaka N."/>
            <person name="Matsumura Y."/>
            <person name="Mori M."/>
        </authorList>
    </citation>
    <scope>NUCLEOTIDE SEQUENCE</scope>
    <source>
        <strain evidence="5">TP075</strain>
    </source>
</reference>